<proteinExistence type="predicted"/>
<protein>
    <submittedName>
        <fullName evidence="1">Uncharacterized protein</fullName>
    </submittedName>
</protein>
<organism evidence="1 2">
    <name type="scientific">Larinioides sclopetarius</name>
    <dbReference type="NCBI Taxonomy" id="280406"/>
    <lineage>
        <taxon>Eukaryota</taxon>
        <taxon>Metazoa</taxon>
        <taxon>Ecdysozoa</taxon>
        <taxon>Arthropoda</taxon>
        <taxon>Chelicerata</taxon>
        <taxon>Arachnida</taxon>
        <taxon>Araneae</taxon>
        <taxon>Araneomorphae</taxon>
        <taxon>Entelegynae</taxon>
        <taxon>Araneoidea</taxon>
        <taxon>Araneidae</taxon>
        <taxon>Larinioides</taxon>
    </lineage>
</organism>
<dbReference type="EMBL" id="CAXIEN010000250">
    <property type="protein sequence ID" value="CAL1289505.1"/>
    <property type="molecule type" value="Genomic_DNA"/>
</dbReference>
<name>A0AAV2B0W0_9ARAC</name>
<comment type="caution">
    <text evidence="1">The sequence shown here is derived from an EMBL/GenBank/DDBJ whole genome shotgun (WGS) entry which is preliminary data.</text>
</comment>
<reference evidence="1 2" key="1">
    <citation type="submission" date="2024-04" db="EMBL/GenBank/DDBJ databases">
        <authorList>
            <person name="Rising A."/>
            <person name="Reimegard J."/>
            <person name="Sonavane S."/>
            <person name="Akerstrom W."/>
            <person name="Nylinder S."/>
            <person name="Hedman E."/>
            <person name="Kallberg Y."/>
        </authorList>
    </citation>
    <scope>NUCLEOTIDE SEQUENCE [LARGE SCALE GENOMIC DNA]</scope>
</reference>
<keyword evidence="2" id="KW-1185">Reference proteome</keyword>
<dbReference type="Proteomes" id="UP001497382">
    <property type="component" value="Unassembled WGS sequence"/>
</dbReference>
<evidence type="ECO:0000313" key="2">
    <source>
        <dbReference type="Proteomes" id="UP001497382"/>
    </source>
</evidence>
<gene>
    <name evidence="1" type="ORF">LARSCL_LOCUS15981</name>
</gene>
<sequence length="622" mass="72245">MYLREASCLNAYSNKAFGHCVEKIIGIDYLNPDNTFELLSKHERTVIDCSGTALQEKCGYYAGNIFKKFLMFHGLTYYKYSKFKSEEIDTYTFSSALDYDITEAIFNVLKTEVFGQDFDNEATERANVIPTNFEETKLYYLENQISSDDSITEEAYANFDFNHPLTEEPLITTEYSFTDSLYPEAELHTIITEPDKLEFPALPKHHYIHKNKTTFALYEDLEMGHMKYIGCGEADFFWIILSPLRSKYCTLTDLISEYSDAIFKCTIRIDTPCSPELDDEDRNKRAEVFHRRYVATVLTLPNNQRSEDMAIMNVHYLKIYPSPSMHVPEKKVNLWKAEASIANIEQTKHVGRKGLSELEDNRDYVYQHNSSGQKWDKDAINSPAHLAEDEYFEEYKNWDYYPLKKEIYFPELLADNIIYIEDDEGCLISLHDHRSPIYSKSVYQPHSLFRPRTGLMSSSTNSQHFEEIETNRNKKLVQSSISKERVSKFQDEALFSKVKPNQHEYCSEEAPCAPNSEFISGLNIKPGMYILSTNIKIHDPLKETNQLRQKIQSSIKLNEGIDLKPFLISRNVYVVTPSAEIKVPKSTESSQAEERYKDDFITDHSRYSRKEKDFTTIFSIPT</sequence>
<dbReference type="AlphaFoldDB" id="A0AAV2B0W0"/>
<evidence type="ECO:0000313" key="1">
    <source>
        <dbReference type="EMBL" id="CAL1289505.1"/>
    </source>
</evidence>
<accession>A0AAV2B0W0</accession>